<reference evidence="5 6" key="1">
    <citation type="journal article" date="2024" name="Proc. Natl. Acad. Sci. U.S.A.">
        <title>The genetic regulatory architecture and epigenomic basis for age-related changes in rattlesnake venom.</title>
        <authorList>
            <person name="Hogan M.P."/>
            <person name="Holding M.L."/>
            <person name="Nystrom G.S."/>
            <person name="Colston T.J."/>
            <person name="Bartlett D.A."/>
            <person name="Mason A.J."/>
            <person name="Ellsworth S.A."/>
            <person name="Rautsaw R.M."/>
            <person name="Lawrence K.C."/>
            <person name="Strickland J.L."/>
            <person name="He B."/>
            <person name="Fraser P."/>
            <person name="Margres M.J."/>
            <person name="Gilbert D.M."/>
            <person name="Gibbs H.L."/>
            <person name="Parkinson C.L."/>
            <person name="Rokyta D.R."/>
        </authorList>
    </citation>
    <scope>NUCLEOTIDE SEQUENCE [LARGE SCALE GENOMIC DNA]</scope>
    <source>
        <strain evidence="5">DRR0105</strain>
    </source>
</reference>
<sequence>MAVHQESTINLANQEIRPFPIEAVINPVAYHLTLPRSMRVHPVFRRSLLVPEQPACPLRRAKPPPPEQRDGDSAPEYEIASIRDSRWVKGRFQYLIEWKGYGPEEFTWEDASTVHAPALVTAFHEQFPSQPHLDWKTRGKGPVVQDSVVIPCQPMLPTAESEQSEEEVEEAFEGPSEPEGGSEIEDSQLDAEPGPSSHVSDEAQLCEEHEPDLEESQQMDLLIDAHRWRQLARVSQQRSMRHLQSKKKWQGEAPP</sequence>
<evidence type="ECO:0000313" key="6">
    <source>
        <dbReference type="Proteomes" id="UP001474421"/>
    </source>
</evidence>
<keyword evidence="6" id="KW-1185">Reference proteome</keyword>
<dbReference type="GO" id="GO:0005634">
    <property type="term" value="C:nucleus"/>
    <property type="evidence" value="ECO:0007669"/>
    <property type="project" value="UniProtKB-SubCell"/>
</dbReference>
<dbReference type="SMART" id="SM00298">
    <property type="entry name" value="CHROMO"/>
    <property type="match status" value="1"/>
</dbReference>
<name>A0AAW1B109_CROAD</name>
<feature type="region of interest" description="Disordered" evidence="3">
    <location>
        <begin position="155"/>
        <end position="220"/>
    </location>
</feature>
<evidence type="ECO:0000256" key="3">
    <source>
        <dbReference type="SAM" id="MobiDB-lite"/>
    </source>
</evidence>
<feature type="region of interest" description="Disordered" evidence="3">
    <location>
        <begin position="55"/>
        <end position="77"/>
    </location>
</feature>
<dbReference type="Pfam" id="PF00385">
    <property type="entry name" value="Chromo"/>
    <property type="match status" value="1"/>
</dbReference>
<feature type="compositionally biased region" description="Acidic residues" evidence="3">
    <location>
        <begin position="162"/>
        <end position="172"/>
    </location>
</feature>
<feature type="compositionally biased region" description="Basic residues" evidence="3">
    <location>
        <begin position="239"/>
        <end position="248"/>
    </location>
</feature>
<feature type="region of interest" description="Disordered" evidence="3">
    <location>
        <begin position="234"/>
        <end position="255"/>
    </location>
</feature>
<dbReference type="InterPro" id="IPR016197">
    <property type="entry name" value="Chromo-like_dom_sf"/>
</dbReference>
<comment type="caution">
    <text evidence="5">The sequence shown here is derived from an EMBL/GenBank/DDBJ whole genome shotgun (WGS) entry which is preliminary data.</text>
</comment>
<dbReference type="InterPro" id="IPR056924">
    <property type="entry name" value="SH3_Tf2-1"/>
</dbReference>
<feature type="compositionally biased region" description="Acidic residues" evidence="3">
    <location>
        <begin position="180"/>
        <end position="189"/>
    </location>
</feature>
<evidence type="ECO:0000259" key="4">
    <source>
        <dbReference type="PROSITE" id="PS50013"/>
    </source>
</evidence>
<accession>A0AAW1B109</accession>
<proteinExistence type="predicted"/>
<protein>
    <recommendedName>
        <fullName evidence="4">Chromo domain-containing protein</fullName>
    </recommendedName>
</protein>
<feature type="domain" description="Chromo" evidence="4">
    <location>
        <begin position="77"/>
        <end position="126"/>
    </location>
</feature>
<dbReference type="InterPro" id="IPR051219">
    <property type="entry name" value="Heterochromatin_chromo-domain"/>
</dbReference>
<dbReference type="InterPro" id="IPR000953">
    <property type="entry name" value="Chromo/chromo_shadow_dom"/>
</dbReference>
<evidence type="ECO:0000256" key="2">
    <source>
        <dbReference type="ARBA" id="ARBA00023242"/>
    </source>
</evidence>
<dbReference type="PANTHER" id="PTHR22812">
    <property type="entry name" value="CHROMOBOX PROTEIN"/>
    <property type="match status" value="1"/>
</dbReference>
<comment type="subcellular location">
    <subcellularLocation>
        <location evidence="1">Nucleus</location>
    </subcellularLocation>
</comment>
<dbReference type="SUPFAM" id="SSF54160">
    <property type="entry name" value="Chromo domain-like"/>
    <property type="match status" value="1"/>
</dbReference>
<evidence type="ECO:0000256" key="1">
    <source>
        <dbReference type="ARBA" id="ARBA00004123"/>
    </source>
</evidence>
<dbReference type="Pfam" id="PF24626">
    <property type="entry name" value="SH3_Tf2-1"/>
    <property type="match status" value="1"/>
</dbReference>
<dbReference type="Proteomes" id="UP001474421">
    <property type="component" value="Unassembled WGS sequence"/>
</dbReference>
<dbReference type="EMBL" id="JAOTOJ010000009">
    <property type="protein sequence ID" value="KAK9395746.1"/>
    <property type="molecule type" value="Genomic_DNA"/>
</dbReference>
<dbReference type="Gene3D" id="2.40.50.40">
    <property type="match status" value="1"/>
</dbReference>
<keyword evidence="2" id="KW-0539">Nucleus</keyword>
<organism evidence="5 6">
    <name type="scientific">Crotalus adamanteus</name>
    <name type="common">Eastern diamondback rattlesnake</name>
    <dbReference type="NCBI Taxonomy" id="8729"/>
    <lineage>
        <taxon>Eukaryota</taxon>
        <taxon>Metazoa</taxon>
        <taxon>Chordata</taxon>
        <taxon>Craniata</taxon>
        <taxon>Vertebrata</taxon>
        <taxon>Euteleostomi</taxon>
        <taxon>Lepidosauria</taxon>
        <taxon>Squamata</taxon>
        <taxon>Bifurcata</taxon>
        <taxon>Unidentata</taxon>
        <taxon>Episquamata</taxon>
        <taxon>Toxicofera</taxon>
        <taxon>Serpentes</taxon>
        <taxon>Colubroidea</taxon>
        <taxon>Viperidae</taxon>
        <taxon>Crotalinae</taxon>
        <taxon>Crotalus</taxon>
    </lineage>
</organism>
<evidence type="ECO:0000313" key="5">
    <source>
        <dbReference type="EMBL" id="KAK9395746.1"/>
    </source>
</evidence>
<dbReference type="InterPro" id="IPR023780">
    <property type="entry name" value="Chromo_domain"/>
</dbReference>
<dbReference type="PROSITE" id="PS50013">
    <property type="entry name" value="CHROMO_2"/>
    <property type="match status" value="1"/>
</dbReference>
<gene>
    <name evidence="5" type="ORF">NXF25_019107</name>
</gene>
<dbReference type="AlphaFoldDB" id="A0AAW1B109"/>